<evidence type="ECO:0000313" key="1">
    <source>
        <dbReference type="EMBL" id="EKX38010.1"/>
    </source>
</evidence>
<dbReference type="EnsemblProtists" id="EKX38010">
    <property type="protein sequence ID" value="EKX38010"/>
    <property type="gene ID" value="GUITHDRAFT_154790"/>
</dbReference>
<proteinExistence type="predicted"/>
<reference evidence="3" key="2">
    <citation type="submission" date="2012-11" db="EMBL/GenBank/DDBJ databases">
        <authorList>
            <person name="Kuo A."/>
            <person name="Curtis B.A."/>
            <person name="Tanifuji G."/>
            <person name="Burki F."/>
            <person name="Gruber A."/>
            <person name="Irimia M."/>
            <person name="Maruyama S."/>
            <person name="Arias M.C."/>
            <person name="Ball S.G."/>
            <person name="Gile G.H."/>
            <person name="Hirakawa Y."/>
            <person name="Hopkins J.F."/>
            <person name="Rensing S.A."/>
            <person name="Schmutz J."/>
            <person name="Symeonidi A."/>
            <person name="Elias M."/>
            <person name="Eveleigh R.J."/>
            <person name="Herman E.K."/>
            <person name="Klute M.J."/>
            <person name="Nakayama T."/>
            <person name="Obornik M."/>
            <person name="Reyes-Prieto A."/>
            <person name="Armbrust E.V."/>
            <person name="Aves S.J."/>
            <person name="Beiko R.G."/>
            <person name="Coutinho P."/>
            <person name="Dacks J.B."/>
            <person name="Durnford D.G."/>
            <person name="Fast N.M."/>
            <person name="Green B.R."/>
            <person name="Grisdale C."/>
            <person name="Hempe F."/>
            <person name="Henrissat B."/>
            <person name="Hoppner M.P."/>
            <person name="Ishida K.-I."/>
            <person name="Kim E."/>
            <person name="Koreny L."/>
            <person name="Kroth P.G."/>
            <person name="Liu Y."/>
            <person name="Malik S.-B."/>
            <person name="Maier U.G."/>
            <person name="McRose D."/>
            <person name="Mock T."/>
            <person name="Neilson J.A."/>
            <person name="Onodera N.T."/>
            <person name="Poole A.M."/>
            <person name="Pritham E.J."/>
            <person name="Richards T.A."/>
            <person name="Rocap G."/>
            <person name="Roy S.W."/>
            <person name="Sarai C."/>
            <person name="Schaack S."/>
            <person name="Shirato S."/>
            <person name="Slamovits C.H."/>
            <person name="Spencer D.F."/>
            <person name="Suzuki S."/>
            <person name="Worden A.Z."/>
            <person name="Zauner S."/>
            <person name="Barry K."/>
            <person name="Bell C."/>
            <person name="Bharti A.K."/>
            <person name="Crow J.A."/>
            <person name="Grimwood J."/>
            <person name="Kramer R."/>
            <person name="Lindquist E."/>
            <person name="Lucas S."/>
            <person name="Salamov A."/>
            <person name="McFadden G.I."/>
            <person name="Lane C.E."/>
            <person name="Keeling P.J."/>
            <person name="Gray M.W."/>
            <person name="Grigoriev I.V."/>
            <person name="Archibald J.M."/>
        </authorList>
    </citation>
    <scope>NUCLEOTIDE SEQUENCE</scope>
    <source>
        <strain evidence="3">CCMP2712</strain>
    </source>
</reference>
<sequence length="135" mass="15518">MENMVVYKGPVQEVSMPATEFGKVTTQETSRNLFACTRYKHPRQIPTQRVMPDFGLPSSARFLTTSMLLANGDRLEYTKEARKPMVDATNMKETQRMRKTSLPEHGFGAIVPRFSGDRDLGKRYWETTTRTFFVS</sequence>
<dbReference type="PaxDb" id="55529-EKX38010"/>
<reference evidence="2" key="3">
    <citation type="submission" date="2015-06" db="UniProtKB">
        <authorList>
            <consortium name="EnsemblProtists"/>
        </authorList>
    </citation>
    <scope>IDENTIFICATION</scope>
</reference>
<gene>
    <name evidence="1" type="ORF">GUITHDRAFT_154790</name>
</gene>
<evidence type="ECO:0000313" key="2">
    <source>
        <dbReference type="EnsemblProtists" id="EKX38010"/>
    </source>
</evidence>
<dbReference type="GeneID" id="17294768"/>
<dbReference type="HOGENOM" id="CLU_1889762_0_0_1"/>
<protein>
    <submittedName>
        <fullName evidence="1 2">Uncharacterized protein</fullName>
    </submittedName>
</protein>
<dbReference type="EMBL" id="JH993052">
    <property type="protein sequence ID" value="EKX38010.1"/>
    <property type="molecule type" value="Genomic_DNA"/>
</dbReference>
<dbReference type="AlphaFoldDB" id="L1IQA9"/>
<organism evidence="1">
    <name type="scientific">Guillardia theta (strain CCMP2712)</name>
    <name type="common">Cryptophyte</name>
    <dbReference type="NCBI Taxonomy" id="905079"/>
    <lineage>
        <taxon>Eukaryota</taxon>
        <taxon>Cryptophyceae</taxon>
        <taxon>Pyrenomonadales</taxon>
        <taxon>Geminigeraceae</taxon>
        <taxon>Guillardia</taxon>
    </lineage>
</organism>
<dbReference type="KEGG" id="gtt:GUITHDRAFT_154790"/>
<reference evidence="1 3" key="1">
    <citation type="journal article" date="2012" name="Nature">
        <title>Algal genomes reveal evolutionary mosaicism and the fate of nucleomorphs.</title>
        <authorList>
            <consortium name="DOE Joint Genome Institute"/>
            <person name="Curtis B.A."/>
            <person name="Tanifuji G."/>
            <person name="Burki F."/>
            <person name="Gruber A."/>
            <person name="Irimia M."/>
            <person name="Maruyama S."/>
            <person name="Arias M.C."/>
            <person name="Ball S.G."/>
            <person name="Gile G.H."/>
            <person name="Hirakawa Y."/>
            <person name="Hopkins J.F."/>
            <person name="Kuo A."/>
            <person name="Rensing S.A."/>
            <person name="Schmutz J."/>
            <person name="Symeonidi A."/>
            <person name="Elias M."/>
            <person name="Eveleigh R.J."/>
            <person name="Herman E.K."/>
            <person name="Klute M.J."/>
            <person name="Nakayama T."/>
            <person name="Obornik M."/>
            <person name="Reyes-Prieto A."/>
            <person name="Armbrust E.V."/>
            <person name="Aves S.J."/>
            <person name="Beiko R.G."/>
            <person name="Coutinho P."/>
            <person name="Dacks J.B."/>
            <person name="Durnford D.G."/>
            <person name="Fast N.M."/>
            <person name="Green B.R."/>
            <person name="Grisdale C.J."/>
            <person name="Hempel F."/>
            <person name="Henrissat B."/>
            <person name="Hoppner M.P."/>
            <person name="Ishida K."/>
            <person name="Kim E."/>
            <person name="Koreny L."/>
            <person name="Kroth P.G."/>
            <person name="Liu Y."/>
            <person name="Malik S.B."/>
            <person name="Maier U.G."/>
            <person name="McRose D."/>
            <person name="Mock T."/>
            <person name="Neilson J.A."/>
            <person name="Onodera N.T."/>
            <person name="Poole A.M."/>
            <person name="Pritham E.J."/>
            <person name="Richards T.A."/>
            <person name="Rocap G."/>
            <person name="Roy S.W."/>
            <person name="Sarai C."/>
            <person name="Schaack S."/>
            <person name="Shirato S."/>
            <person name="Slamovits C.H."/>
            <person name="Spencer D.F."/>
            <person name="Suzuki S."/>
            <person name="Worden A.Z."/>
            <person name="Zauner S."/>
            <person name="Barry K."/>
            <person name="Bell C."/>
            <person name="Bharti A.K."/>
            <person name="Crow J.A."/>
            <person name="Grimwood J."/>
            <person name="Kramer R."/>
            <person name="Lindquist E."/>
            <person name="Lucas S."/>
            <person name="Salamov A."/>
            <person name="McFadden G.I."/>
            <person name="Lane C.E."/>
            <person name="Keeling P.J."/>
            <person name="Gray M.W."/>
            <person name="Grigoriev I.V."/>
            <person name="Archibald J.M."/>
        </authorList>
    </citation>
    <scope>NUCLEOTIDE SEQUENCE</scope>
    <source>
        <strain evidence="1 3">CCMP2712</strain>
    </source>
</reference>
<accession>L1IQA9</accession>
<evidence type="ECO:0000313" key="3">
    <source>
        <dbReference type="Proteomes" id="UP000011087"/>
    </source>
</evidence>
<name>L1IQA9_GUITC</name>
<keyword evidence="3" id="KW-1185">Reference proteome</keyword>
<dbReference type="Proteomes" id="UP000011087">
    <property type="component" value="Unassembled WGS sequence"/>
</dbReference>
<dbReference type="RefSeq" id="XP_005824990.1">
    <property type="nucleotide sequence ID" value="XM_005824933.1"/>
</dbReference>